<dbReference type="EMBL" id="FNPV01000012">
    <property type="protein sequence ID" value="SDZ20570.1"/>
    <property type="molecule type" value="Genomic_DNA"/>
</dbReference>
<evidence type="ECO:0000256" key="1">
    <source>
        <dbReference type="ARBA" id="ARBA00004651"/>
    </source>
</evidence>
<evidence type="ECO:0000256" key="5">
    <source>
        <dbReference type="ARBA" id="ARBA00022692"/>
    </source>
</evidence>
<feature type="transmembrane region" description="Helical" evidence="9">
    <location>
        <begin position="133"/>
        <end position="161"/>
    </location>
</feature>
<evidence type="ECO:0000256" key="9">
    <source>
        <dbReference type="SAM" id="Phobius"/>
    </source>
</evidence>
<evidence type="ECO:0000256" key="2">
    <source>
        <dbReference type="ARBA" id="ARBA00022448"/>
    </source>
</evidence>
<comment type="similarity">
    <text evidence="8">Belongs to the NhaC Na(+)/H(+) (TC 2.A.35) antiporter family.</text>
</comment>
<dbReference type="GO" id="GO:0015297">
    <property type="term" value="F:antiporter activity"/>
    <property type="evidence" value="ECO:0007669"/>
    <property type="project" value="UniProtKB-KW"/>
</dbReference>
<keyword evidence="5 9" id="KW-0812">Transmembrane</keyword>
<protein>
    <submittedName>
        <fullName evidence="11">Na+:H+ antiporter, NhaC family</fullName>
    </submittedName>
</protein>
<feature type="transmembrane region" description="Helical" evidence="9">
    <location>
        <begin position="348"/>
        <end position="366"/>
    </location>
</feature>
<evidence type="ECO:0000256" key="3">
    <source>
        <dbReference type="ARBA" id="ARBA00022449"/>
    </source>
</evidence>
<evidence type="ECO:0000256" key="4">
    <source>
        <dbReference type="ARBA" id="ARBA00022475"/>
    </source>
</evidence>
<evidence type="ECO:0000256" key="7">
    <source>
        <dbReference type="ARBA" id="ARBA00023136"/>
    </source>
</evidence>
<keyword evidence="12" id="KW-1185">Reference proteome</keyword>
<dbReference type="PANTHER" id="PTHR33451">
    <property type="entry name" value="MALATE-2H(+)/NA(+)-LACTATE ANTIPORTER"/>
    <property type="match status" value="1"/>
</dbReference>
<feature type="transmembrane region" description="Helical" evidence="9">
    <location>
        <begin position="256"/>
        <end position="274"/>
    </location>
</feature>
<feature type="transmembrane region" description="Helical" evidence="9">
    <location>
        <begin position="95"/>
        <end position="121"/>
    </location>
</feature>
<feature type="transmembrane region" description="Helical" evidence="9">
    <location>
        <begin position="311"/>
        <end position="328"/>
    </location>
</feature>
<keyword evidence="3" id="KW-0050">Antiport</keyword>
<dbReference type="PANTHER" id="PTHR33451:SF3">
    <property type="entry name" value="MALATE-2H(+)_NA(+)-LACTATE ANTIPORTER"/>
    <property type="match status" value="1"/>
</dbReference>
<reference evidence="11 12" key="1">
    <citation type="submission" date="2016-10" db="EMBL/GenBank/DDBJ databases">
        <authorList>
            <person name="de Groot N.N."/>
        </authorList>
    </citation>
    <scope>NUCLEOTIDE SEQUENCE [LARGE SCALE GENOMIC DNA]</scope>
    <source>
        <strain evidence="11 12">APO</strain>
    </source>
</reference>
<dbReference type="InterPro" id="IPR052180">
    <property type="entry name" value="NhaC_Na-H+_Antiporter"/>
</dbReference>
<feature type="transmembrane region" description="Helical" evidence="9">
    <location>
        <begin position="408"/>
        <end position="427"/>
    </location>
</feature>
<organism evidence="11 12">
    <name type="scientific">Tindallia californiensis</name>
    <dbReference type="NCBI Taxonomy" id="159292"/>
    <lineage>
        <taxon>Bacteria</taxon>
        <taxon>Bacillati</taxon>
        <taxon>Bacillota</taxon>
        <taxon>Clostridia</taxon>
        <taxon>Peptostreptococcales</taxon>
        <taxon>Tindalliaceae</taxon>
        <taxon>Tindallia</taxon>
    </lineage>
</organism>
<evidence type="ECO:0000313" key="11">
    <source>
        <dbReference type="EMBL" id="SDZ20570.1"/>
    </source>
</evidence>
<name>A0A1H3R4I6_9FIRM</name>
<accession>A0A1H3R4I6</accession>
<dbReference type="Proteomes" id="UP000199230">
    <property type="component" value="Unassembled WGS sequence"/>
</dbReference>
<keyword evidence="7 9" id="KW-0472">Membrane</keyword>
<evidence type="ECO:0000313" key="12">
    <source>
        <dbReference type="Proteomes" id="UP000199230"/>
    </source>
</evidence>
<feature type="transmembrane region" description="Helical" evidence="9">
    <location>
        <begin position="12"/>
        <end position="29"/>
    </location>
</feature>
<gene>
    <name evidence="11" type="ORF">SAMN05192546_1123</name>
</gene>
<dbReference type="OrthoDB" id="9762978at2"/>
<proteinExistence type="inferred from homology"/>
<feature type="transmembrane region" description="Helical" evidence="9">
    <location>
        <begin position="65"/>
        <end position="89"/>
    </location>
</feature>
<evidence type="ECO:0000259" key="10">
    <source>
        <dbReference type="Pfam" id="PF03553"/>
    </source>
</evidence>
<dbReference type="Pfam" id="PF03553">
    <property type="entry name" value="Na_H_antiporter"/>
    <property type="match status" value="1"/>
</dbReference>
<evidence type="ECO:0000256" key="8">
    <source>
        <dbReference type="ARBA" id="ARBA00038435"/>
    </source>
</evidence>
<dbReference type="RefSeq" id="WP_093315435.1">
    <property type="nucleotide sequence ID" value="NZ_FNPV01000012.1"/>
</dbReference>
<keyword evidence="6 9" id="KW-1133">Transmembrane helix</keyword>
<keyword evidence="2" id="KW-0813">Transport</keyword>
<dbReference type="InterPro" id="IPR018461">
    <property type="entry name" value="Na/H_Antiport_NhaC-like_C"/>
</dbReference>
<feature type="domain" description="Na+/H+ antiporter NhaC-like C-terminal" evidence="10">
    <location>
        <begin position="158"/>
        <end position="450"/>
    </location>
</feature>
<keyword evidence="4" id="KW-1003">Cell membrane</keyword>
<evidence type="ECO:0000256" key="6">
    <source>
        <dbReference type="ARBA" id="ARBA00022989"/>
    </source>
</evidence>
<feature type="transmembrane region" description="Helical" evidence="9">
    <location>
        <begin position="231"/>
        <end position="250"/>
    </location>
</feature>
<comment type="subcellular location">
    <subcellularLocation>
        <location evidence="1">Cell membrane</location>
        <topology evidence="1">Multi-pass membrane protein</topology>
    </subcellularLocation>
</comment>
<feature type="transmembrane region" description="Helical" evidence="9">
    <location>
        <begin position="434"/>
        <end position="454"/>
    </location>
</feature>
<dbReference type="NCBIfam" id="TIGR00931">
    <property type="entry name" value="antiport_nhaC"/>
    <property type="match status" value="1"/>
</dbReference>
<dbReference type="GO" id="GO:0005886">
    <property type="term" value="C:plasma membrane"/>
    <property type="evidence" value="ECO:0007669"/>
    <property type="project" value="UniProtKB-SubCell"/>
</dbReference>
<sequence>MSDTRPSIGEALLSFLFLIIVMGISIGVYGADPHIPMLMGVGFAALMALKIGFSWEEIEKSMYDGIYQALQAMIILAIIGVLIGVWLLAGVVPTMIYYGLGILTPTIFLVATALICSVTSLATGTSWGTMGTIGLALMGIAQGLGIPAPIAAGAIISGAYFGDKMSPFSDTTNLAPAMAGTDVFTHIKFMLGNTVISYGIALLVFLYLGFQFSTTGAELGAIEEIREGLQAHFTISPLLLLPPVLVIGSIAKKVPAIPGITIGILVGVIFAPIFQGADFGDILAASYGGFVSETGLTTIDDLLSSGGLTSMLYSISLTLIAMMFGGIMEQTKQLEVIVEALLRRVKSIPGLIGLTIATCIGSNATMPEQYIAIVVPGRMYAPAYKEKGLHPKTLSNALESSGTLTSALIPWNTCGVFIYSVLGVATLDYAKWAVFNYTTPIVVFALSFTGYTVAKLDSNKS</sequence>
<dbReference type="AlphaFoldDB" id="A0A1H3R4I6"/>
<dbReference type="InterPro" id="IPR004770">
    <property type="entry name" value="Na/H_antiport_NhaC"/>
</dbReference>
<feature type="transmembrane region" description="Helical" evidence="9">
    <location>
        <begin position="189"/>
        <end position="210"/>
    </location>
</feature>